<name>A0A317SR93_9PEZI</name>
<proteinExistence type="predicted"/>
<feature type="transmembrane region" description="Helical" evidence="1">
    <location>
        <begin position="12"/>
        <end position="33"/>
    </location>
</feature>
<keyword evidence="1" id="KW-0472">Membrane</keyword>
<keyword evidence="1" id="KW-1133">Transmembrane helix</keyword>
<sequence length="87" mass="9979">FWGSCGGWLDGWSSVVLCFTHVFFSFCFLTGWIDRSWYDCMVCTYVGVDGLNGGKNVDRARQRNAEMWQMAEEEIAKVRVVIDIPTN</sequence>
<reference evidence="2 3" key="1">
    <citation type="submission" date="2018-03" db="EMBL/GenBank/DDBJ databases">
        <title>Genomes of Pezizomycetes fungi and the evolution of truffles.</title>
        <authorList>
            <person name="Murat C."/>
            <person name="Payen T."/>
            <person name="Noel B."/>
            <person name="Kuo A."/>
            <person name="Martin F.M."/>
        </authorList>
    </citation>
    <scope>NUCLEOTIDE SEQUENCE [LARGE SCALE GENOMIC DNA]</scope>
    <source>
        <strain evidence="2">091103-1</strain>
    </source>
</reference>
<comment type="caution">
    <text evidence="2">The sequence shown here is derived from an EMBL/GenBank/DDBJ whole genome shotgun (WGS) entry which is preliminary data.</text>
</comment>
<gene>
    <name evidence="2" type="ORF">C7212DRAFT_318187</name>
</gene>
<dbReference type="EMBL" id="PYWC01000028">
    <property type="protein sequence ID" value="PWW77005.1"/>
    <property type="molecule type" value="Genomic_DNA"/>
</dbReference>
<feature type="non-terminal residue" evidence="2">
    <location>
        <position position="1"/>
    </location>
</feature>
<dbReference type="Proteomes" id="UP000246991">
    <property type="component" value="Unassembled WGS sequence"/>
</dbReference>
<keyword evidence="1" id="KW-0812">Transmembrane</keyword>
<keyword evidence="3" id="KW-1185">Reference proteome</keyword>
<evidence type="ECO:0000256" key="1">
    <source>
        <dbReference type="SAM" id="Phobius"/>
    </source>
</evidence>
<accession>A0A317SR93</accession>
<organism evidence="2 3">
    <name type="scientific">Tuber magnatum</name>
    <name type="common">white Piedmont truffle</name>
    <dbReference type="NCBI Taxonomy" id="42249"/>
    <lineage>
        <taxon>Eukaryota</taxon>
        <taxon>Fungi</taxon>
        <taxon>Dikarya</taxon>
        <taxon>Ascomycota</taxon>
        <taxon>Pezizomycotina</taxon>
        <taxon>Pezizomycetes</taxon>
        <taxon>Pezizales</taxon>
        <taxon>Tuberaceae</taxon>
        <taxon>Tuber</taxon>
    </lineage>
</organism>
<evidence type="ECO:0000313" key="3">
    <source>
        <dbReference type="Proteomes" id="UP000246991"/>
    </source>
</evidence>
<protein>
    <submittedName>
        <fullName evidence="2">Uncharacterized protein</fullName>
    </submittedName>
</protein>
<evidence type="ECO:0000313" key="2">
    <source>
        <dbReference type="EMBL" id="PWW77005.1"/>
    </source>
</evidence>
<dbReference type="AlphaFoldDB" id="A0A317SR93"/>